<gene>
    <name evidence="3" type="ORF">NEZAVI_LOCUS6201</name>
</gene>
<name>A0A9P0H5X7_NEZVI</name>
<dbReference type="PROSITE" id="PS50835">
    <property type="entry name" value="IG_LIKE"/>
    <property type="match status" value="1"/>
</dbReference>
<dbReference type="InterPro" id="IPR036179">
    <property type="entry name" value="Ig-like_dom_sf"/>
</dbReference>
<keyword evidence="4" id="KW-1185">Reference proteome</keyword>
<evidence type="ECO:0000313" key="3">
    <source>
        <dbReference type="EMBL" id="CAH1396060.1"/>
    </source>
</evidence>
<organism evidence="3 4">
    <name type="scientific">Nezara viridula</name>
    <name type="common">Southern green stink bug</name>
    <name type="synonym">Cimex viridulus</name>
    <dbReference type="NCBI Taxonomy" id="85310"/>
    <lineage>
        <taxon>Eukaryota</taxon>
        <taxon>Metazoa</taxon>
        <taxon>Ecdysozoa</taxon>
        <taxon>Arthropoda</taxon>
        <taxon>Hexapoda</taxon>
        <taxon>Insecta</taxon>
        <taxon>Pterygota</taxon>
        <taxon>Neoptera</taxon>
        <taxon>Paraneoptera</taxon>
        <taxon>Hemiptera</taxon>
        <taxon>Heteroptera</taxon>
        <taxon>Panheteroptera</taxon>
        <taxon>Pentatomomorpha</taxon>
        <taxon>Pentatomoidea</taxon>
        <taxon>Pentatomidae</taxon>
        <taxon>Pentatominae</taxon>
        <taxon>Nezara</taxon>
    </lineage>
</organism>
<dbReference type="InterPro" id="IPR013162">
    <property type="entry name" value="CD80_C2-set"/>
</dbReference>
<dbReference type="AlphaFoldDB" id="A0A9P0H5X7"/>
<evidence type="ECO:0000313" key="4">
    <source>
        <dbReference type="Proteomes" id="UP001152798"/>
    </source>
</evidence>
<dbReference type="OrthoDB" id="6106100at2759"/>
<dbReference type="InterPro" id="IPR013783">
    <property type="entry name" value="Ig-like_fold"/>
</dbReference>
<proteinExistence type="predicted"/>
<accession>A0A9P0H5X7</accession>
<dbReference type="Gene3D" id="2.60.40.10">
    <property type="entry name" value="Immunoglobulins"/>
    <property type="match status" value="1"/>
</dbReference>
<feature type="domain" description="Ig-like" evidence="2">
    <location>
        <begin position="48"/>
        <end position="128"/>
    </location>
</feature>
<evidence type="ECO:0000256" key="1">
    <source>
        <dbReference type="ARBA" id="ARBA00023157"/>
    </source>
</evidence>
<evidence type="ECO:0000259" key="2">
    <source>
        <dbReference type="PROSITE" id="PS50835"/>
    </source>
</evidence>
<keyword evidence="1" id="KW-1015">Disulfide bond</keyword>
<reference evidence="3" key="1">
    <citation type="submission" date="2022-01" db="EMBL/GenBank/DDBJ databases">
        <authorList>
            <person name="King R."/>
        </authorList>
    </citation>
    <scope>NUCLEOTIDE SEQUENCE</scope>
</reference>
<dbReference type="Pfam" id="PF08205">
    <property type="entry name" value="C2-set_2"/>
    <property type="match status" value="1"/>
</dbReference>
<protein>
    <recommendedName>
        <fullName evidence="2">Ig-like domain-containing protein</fullName>
    </recommendedName>
</protein>
<sequence>MLLACYSRNQVFILFIRAVSVSSSLREKPLQNCPQREEAVSAELEVRPKGLKMIGVESHVVRGSKVELQCIVQSARPPANVTWYNGTTPLQESSSKLEIQSKKEWSTSREEIVAFPSCIADSSGPLFSFIDVEDAGYVPLAVVPLPQGPLQKLSGLFCILPTRFVLRPGYLSSESPFSIPNRFCPRPFPP</sequence>
<dbReference type="InterPro" id="IPR007110">
    <property type="entry name" value="Ig-like_dom"/>
</dbReference>
<dbReference type="SUPFAM" id="SSF48726">
    <property type="entry name" value="Immunoglobulin"/>
    <property type="match status" value="1"/>
</dbReference>
<dbReference type="EMBL" id="OV725079">
    <property type="protein sequence ID" value="CAH1396060.1"/>
    <property type="molecule type" value="Genomic_DNA"/>
</dbReference>
<dbReference type="Proteomes" id="UP001152798">
    <property type="component" value="Chromosome 3"/>
</dbReference>